<evidence type="ECO:0000313" key="3">
    <source>
        <dbReference type="Proteomes" id="UP000693946"/>
    </source>
</evidence>
<evidence type="ECO:0008006" key="4">
    <source>
        <dbReference type="Google" id="ProtNLM"/>
    </source>
</evidence>
<sequence length="74" mass="8206">MTSITQICFNKLSCIVAMFLQLTPIGVSSRAVGCSVCLLVNEGPRFETVSRTVIAVVFFPRDIIYQHKSVNLLE</sequence>
<protein>
    <recommendedName>
        <fullName evidence="4">Secreted protein</fullName>
    </recommendedName>
</protein>
<evidence type="ECO:0000256" key="1">
    <source>
        <dbReference type="SAM" id="SignalP"/>
    </source>
</evidence>
<evidence type="ECO:0000313" key="2">
    <source>
        <dbReference type="EMBL" id="KAG7503708.1"/>
    </source>
</evidence>
<comment type="caution">
    <text evidence="2">The sequence shown here is derived from an EMBL/GenBank/DDBJ whole genome shotgun (WGS) entry which is preliminary data.</text>
</comment>
<gene>
    <name evidence="2" type="ORF">JOB18_043543</name>
</gene>
<proteinExistence type="predicted"/>
<keyword evidence="1" id="KW-0732">Signal</keyword>
<feature type="chain" id="PRO_5043574386" description="Secreted protein" evidence="1">
    <location>
        <begin position="30"/>
        <end position="74"/>
    </location>
</feature>
<organism evidence="2 3">
    <name type="scientific">Solea senegalensis</name>
    <name type="common">Senegalese sole</name>
    <dbReference type="NCBI Taxonomy" id="28829"/>
    <lineage>
        <taxon>Eukaryota</taxon>
        <taxon>Metazoa</taxon>
        <taxon>Chordata</taxon>
        <taxon>Craniata</taxon>
        <taxon>Vertebrata</taxon>
        <taxon>Euteleostomi</taxon>
        <taxon>Actinopterygii</taxon>
        <taxon>Neopterygii</taxon>
        <taxon>Teleostei</taxon>
        <taxon>Neoteleostei</taxon>
        <taxon>Acanthomorphata</taxon>
        <taxon>Carangaria</taxon>
        <taxon>Pleuronectiformes</taxon>
        <taxon>Pleuronectoidei</taxon>
        <taxon>Soleidae</taxon>
        <taxon>Solea</taxon>
    </lineage>
</organism>
<dbReference type="AlphaFoldDB" id="A0AAV6RED3"/>
<keyword evidence="3" id="KW-1185">Reference proteome</keyword>
<reference evidence="2 3" key="1">
    <citation type="journal article" date="2021" name="Sci. Rep.">
        <title>Chromosome anchoring in Senegalese sole (Solea senegalensis) reveals sex-associated markers and genome rearrangements in flatfish.</title>
        <authorList>
            <person name="Guerrero-Cozar I."/>
            <person name="Gomez-Garrido J."/>
            <person name="Berbel C."/>
            <person name="Martinez-Blanch J.F."/>
            <person name="Alioto T."/>
            <person name="Claros M.G."/>
            <person name="Gagnaire P.A."/>
            <person name="Manchado M."/>
        </authorList>
    </citation>
    <scope>NUCLEOTIDE SEQUENCE [LARGE SCALE GENOMIC DNA]</scope>
    <source>
        <strain evidence="2">Sse05_10M</strain>
    </source>
</reference>
<name>A0AAV6RED3_SOLSE</name>
<dbReference type="Proteomes" id="UP000693946">
    <property type="component" value="Linkage Group LG2"/>
</dbReference>
<feature type="signal peptide" evidence="1">
    <location>
        <begin position="1"/>
        <end position="29"/>
    </location>
</feature>
<accession>A0AAV6RED3</accession>
<dbReference type="EMBL" id="JAGKHQ010000012">
    <property type="protein sequence ID" value="KAG7503708.1"/>
    <property type="molecule type" value="Genomic_DNA"/>
</dbReference>